<evidence type="ECO:0000256" key="2">
    <source>
        <dbReference type="ARBA" id="ARBA00022840"/>
    </source>
</evidence>
<dbReference type="Pfam" id="PF00012">
    <property type="entry name" value="HSP70"/>
    <property type="match status" value="1"/>
</dbReference>
<dbReference type="GO" id="GO:0005524">
    <property type="term" value="F:ATP binding"/>
    <property type="evidence" value="ECO:0007669"/>
    <property type="project" value="UniProtKB-KW"/>
</dbReference>
<accession>A0A1H2WA13</accession>
<dbReference type="PANTHER" id="PTHR42749:SF1">
    <property type="entry name" value="CELL SHAPE-DETERMINING PROTEIN MREB"/>
    <property type="match status" value="1"/>
</dbReference>
<dbReference type="Proteomes" id="UP000182429">
    <property type="component" value="Unassembled WGS sequence"/>
</dbReference>
<evidence type="ECO:0000256" key="1">
    <source>
        <dbReference type="ARBA" id="ARBA00022741"/>
    </source>
</evidence>
<protein>
    <submittedName>
        <fullName evidence="4">Hsp70 protein</fullName>
    </submittedName>
</protein>
<evidence type="ECO:0000313" key="5">
    <source>
        <dbReference type="Proteomes" id="UP000182429"/>
    </source>
</evidence>
<evidence type="ECO:0000256" key="3">
    <source>
        <dbReference type="ARBA" id="ARBA00023186"/>
    </source>
</evidence>
<dbReference type="InterPro" id="IPR043129">
    <property type="entry name" value="ATPase_NBD"/>
</dbReference>
<dbReference type="Gene3D" id="3.90.640.10">
    <property type="entry name" value="Actin, Chain A, domain 4"/>
    <property type="match status" value="1"/>
</dbReference>
<dbReference type="GO" id="GO:0140662">
    <property type="term" value="F:ATP-dependent protein folding chaperone"/>
    <property type="evidence" value="ECO:0007669"/>
    <property type="project" value="InterPro"/>
</dbReference>
<dbReference type="PANTHER" id="PTHR42749">
    <property type="entry name" value="CELL SHAPE-DETERMINING PROTEIN MREB"/>
    <property type="match status" value="1"/>
</dbReference>
<organism evidence="4 5">
    <name type="scientific">Kandleria vitulina</name>
    <dbReference type="NCBI Taxonomy" id="1630"/>
    <lineage>
        <taxon>Bacteria</taxon>
        <taxon>Bacillati</taxon>
        <taxon>Bacillota</taxon>
        <taxon>Erysipelotrichia</taxon>
        <taxon>Erysipelotrichales</taxon>
        <taxon>Coprobacillaceae</taxon>
        <taxon>Kandleria</taxon>
    </lineage>
</organism>
<dbReference type="InterPro" id="IPR013126">
    <property type="entry name" value="Hsp_70_fam"/>
</dbReference>
<reference evidence="4 5" key="1">
    <citation type="submission" date="2016-10" db="EMBL/GenBank/DDBJ databases">
        <authorList>
            <person name="de Groot N.N."/>
        </authorList>
    </citation>
    <scope>NUCLEOTIDE SEQUENCE [LARGE SCALE GENOMIC DNA]</scope>
    <source>
        <strain evidence="4 5">S3b</strain>
    </source>
</reference>
<name>A0A1H2WA13_9FIRM</name>
<dbReference type="AlphaFoldDB" id="A0A1H2WA13"/>
<keyword evidence="1" id="KW-0547">Nucleotide-binding</keyword>
<proteinExistence type="predicted"/>
<evidence type="ECO:0000313" key="4">
    <source>
        <dbReference type="EMBL" id="SDW77367.1"/>
    </source>
</evidence>
<dbReference type="EMBL" id="FNNF01000050">
    <property type="protein sequence ID" value="SDW77367.1"/>
    <property type="molecule type" value="Genomic_DNA"/>
</dbReference>
<dbReference type="Gene3D" id="3.30.420.40">
    <property type="match status" value="2"/>
</dbReference>
<keyword evidence="3" id="KW-0143">Chaperone</keyword>
<keyword evidence="2" id="KW-0067">ATP-binding</keyword>
<sequence>MLDEAVSVAVNKFDDISTGDERNILVVDIGGGTTDISGVKYDGKQFLVIVNSGIDNAGSWLDDNIYRYLLRKSNVSPTNNERLKLSNLEECRAAKELVENFNQRNFQIFDSNNIKRDVILTHKEYEEILLKFYQQVEMLLSKTINECKVKKMDLEYVIYAGGICSSNMLRGLINSKFNLMDISYNEDFKVATAKGNARYVNMNNDLHNIINYSFGVDMMSRCNGELTAGIENLIFKGGLLLK</sequence>
<dbReference type="SUPFAM" id="SSF53067">
    <property type="entry name" value="Actin-like ATPase domain"/>
    <property type="match status" value="1"/>
</dbReference>
<gene>
    <name evidence="4" type="ORF">SAMN04487759_1503</name>
</gene>